<sequence>MNNILKVTKYQLMDFKKAVIIYYLVILALGLIVLMAAPSGESSFSGATFIFIFVLGLNSFKSSFKFMQANNVSRKSYFWGNIGAIVAVSIFMSFADSLLERIFTATFKYKGFYEQIYIYASGEGMLAKLSWNVALLCFATSVGFMITVLYYRASKIVKTLVSLIPAICLILFGILTRKTNGASSEAMIDFIGKVLGLEGGQNPYIAVLSFIIAAIGILTLTYGLLFRAPIKE</sequence>
<evidence type="ECO:0000313" key="3">
    <source>
        <dbReference type="Proteomes" id="UP001314796"/>
    </source>
</evidence>
<keyword evidence="3" id="KW-1185">Reference proteome</keyword>
<dbReference type="RefSeq" id="WP_204404259.1">
    <property type="nucleotide sequence ID" value="NZ_JAFBEE010000028.1"/>
</dbReference>
<feature type="transmembrane region" description="Helical" evidence="1">
    <location>
        <begin position="156"/>
        <end position="175"/>
    </location>
</feature>
<gene>
    <name evidence="2" type="ORF">JOC73_002825</name>
</gene>
<evidence type="ECO:0000313" key="2">
    <source>
        <dbReference type="EMBL" id="MBM7616243.1"/>
    </source>
</evidence>
<accession>A0ABS2NTI1</accession>
<feature type="transmembrane region" description="Helical" evidence="1">
    <location>
        <begin position="129"/>
        <end position="151"/>
    </location>
</feature>
<protein>
    <recommendedName>
        <fullName evidence="4">ABC-2 family transporter protein</fullName>
    </recommendedName>
</protein>
<dbReference type="EMBL" id="JAFBEE010000028">
    <property type="protein sequence ID" value="MBM7616243.1"/>
    <property type="molecule type" value="Genomic_DNA"/>
</dbReference>
<evidence type="ECO:0008006" key="4">
    <source>
        <dbReference type="Google" id="ProtNLM"/>
    </source>
</evidence>
<feature type="transmembrane region" description="Helical" evidence="1">
    <location>
        <begin position="44"/>
        <end position="64"/>
    </location>
</feature>
<organism evidence="2 3">
    <name type="scientific">Alkaliphilus hydrothermalis</name>
    <dbReference type="NCBI Taxonomy" id="1482730"/>
    <lineage>
        <taxon>Bacteria</taxon>
        <taxon>Bacillati</taxon>
        <taxon>Bacillota</taxon>
        <taxon>Clostridia</taxon>
        <taxon>Peptostreptococcales</taxon>
        <taxon>Natronincolaceae</taxon>
        <taxon>Alkaliphilus</taxon>
    </lineage>
</organism>
<comment type="caution">
    <text evidence="2">The sequence shown here is derived from an EMBL/GenBank/DDBJ whole genome shotgun (WGS) entry which is preliminary data.</text>
</comment>
<dbReference type="Proteomes" id="UP001314796">
    <property type="component" value="Unassembled WGS sequence"/>
</dbReference>
<keyword evidence="1" id="KW-1133">Transmembrane helix</keyword>
<proteinExistence type="predicted"/>
<keyword evidence="1" id="KW-0812">Transmembrane</keyword>
<feature type="transmembrane region" description="Helical" evidence="1">
    <location>
        <begin position="76"/>
        <end position="95"/>
    </location>
</feature>
<reference evidence="2 3" key="1">
    <citation type="submission" date="2021-01" db="EMBL/GenBank/DDBJ databases">
        <title>Genomic Encyclopedia of Type Strains, Phase IV (KMG-IV): sequencing the most valuable type-strain genomes for metagenomic binning, comparative biology and taxonomic classification.</title>
        <authorList>
            <person name="Goeker M."/>
        </authorList>
    </citation>
    <scope>NUCLEOTIDE SEQUENCE [LARGE SCALE GENOMIC DNA]</scope>
    <source>
        <strain evidence="2 3">DSM 25890</strain>
    </source>
</reference>
<name>A0ABS2NTI1_9FIRM</name>
<evidence type="ECO:0000256" key="1">
    <source>
        <dbReference type="SAM" id="Phobius"/>
    </source>
</evidence>
<feature type="transmembrane region" description="Helical" evidence="1">
    <location>
        <begin position="204"/>
        <end position="226"/>
    </location>
</feature>
<feature type="transmembrane region" description="Helical" evidence="1">
    <location>
        <begin position="20"/>
        <end position="38"/>
    </location>
</feature>
<keyword evidence="1" id="KW-0472">Membrane</keyword>